<dbReference type="OrthoDB" id="10446470at2759"/>
<accession>A0A1Q9BQT8</accession>
<reference evidence="1 2" key="1">
    <citation type="submission" date="2016-02" db="EMBL/GenBank/DDBJ databases">
        <title>Genome analysis of coral dinoflagellate symbionts highlights evolutionary adaptations to a symbiotic lifestyle.</title>
        <authorList>
            <person name="Aranda M."/>
            <person name="Li Y."/>
            <person name="Liew Y.J."/>
            <person name="Baumgarten S."/>
            <person name="Simakov O."/>
            <person name="Wilson M."/>
            <person name="Piel J."/>
            <person name="Ashoor H."/>
            <person name="Bougouffa S."/>
            <person name="Bajic V.B."/>
            <person name="Ryu T."/>
            <person name="Ravasi T."/>
            <person name="Bayer T."/>
            <person name="Micklem G."/>
            <person name="Kim H."/>
            <person name="Bhak J."/>
            <person name="Lajeunesse T.C."/>
            <person name="Voolstra C.R."/>
        </authorList>
    </citation>
    <scope>NUCLEOTIDE SEQUENCE [LARGE SCALE GENOMIC DNA]</scope>
    <source>
        <strain evidence="1 2">CCMP2467</strain>
    </source>
</reference>
<dbReference type="Proteomes" id="UP000186817">
    <property type="component" value="Unassembled WGS sequence"/>
</dbReference>
<dbReference type="AlphaFoldDB" id="A0A1Q9BQT8"/>
<name>A0A1Q9BQT8_SYMMI</name>
<keyword evidence="2" id="KW-1185">Reference proteome</keyword>
<comment type="caution">
    <text evidence="1">The sequence shown here is derived from an EMBL/GenBank/DDBJ whole genome shotgun (WGS) entry which is preliminary data.</text>
</comment>
<evidence type="ECO:0000313" key="2">
    <source>
        <dbReference type="Proteomes" id="UP000186817"/>
    </source>
</evidence>
<evidence type="ECO:0000313" key="1">
    <source>
        <dbReference type="EMBL" id="OLP73073.1"/>
    </source>
</evidence>
<proteinExistence type="predicted"/>
<protein>
    <submittedName>
        <fullName evidence="1">Uncharacterized protein</fullName>
    </submittedName>
</protein>
<dbReference type="EMBL" id="LSRX01006485">
    <property type="protein sequence ID" value="OLP73073.1"/>
    <property type="molecule type" value="Genomic_DNA"/>
</dbReference>
<feature type="non-terminal residue" evidence="1">
    <location>
        <position position="1"/>
    </location>
</feature>
<gene>
    <name evidence="1" type="ORF">AK812_SmicGene47842</name>
</gene>
<organism evidence="1 2">
    <name type="scientific">Symbiodinium microadriaticum</name>
    <name type="common">Dinoflagellate</name>
    <name type="synonym">Zooxanthella microadriatica</name>
    <dbReference type="NCBI Taxonomy" id="2951"/>
    <lineage>
        <taxon>Eukaryota</taxon>
        <taxon>Sar</taxon>
        <taxon>Alveolata</taxon>
        <taxon>Dinophyceae</taxon>
        <taxon>Suessiales</taxon>
        <taxon>Symbiodiniaceae</taxon>
        <taxon>Symbiodinium</taxon>
    </lineage>
</organism>
<sequence length="68" mass="8045">VQVVFMARNNIRKGWLTKMGVVLHKWSRGEKVDQILGRLAEHPSMAPFLQKLDREYATQGERCHRQWL</sequence>